<keyword evidence="1" id="KW-0175">Coiled coil</keyword>
<keyword evidence="3" id="KW-1185">Reference proteome</keyword>
<gene>
    <name evidence="2" type="ORF">AO384_2232</name>
</gene>
<dbReference type="Gene3D" id="1.20.5.340">
    <property type="match status" value="1"/>
</dbReference>
<reference evidence="2 3" key="1">
    <citation type="journal article" date="2016" name="Genome Biol. Evol.">
        <title>Comparative Genomic Analyses of the Moraxella catarrhalis Serosensitive and Seroresistant Lineages Demonstrate Their Independent Evolution.</title>
        <authorList>
            <person name="Earl J.P."/>
            <person name="de Vries S.P."/>
            <person name="Ahmed A."/>
            <person name="Powell E."/>
            <person name="Schultz M.P."/>
            <person name="Hermans P.W."/>
            <person name="Hill D.J."/>
            <person name="Zhou Z."/>
            <person name="Constantinidou C.I."/>
            <person name="Hu F.Z."/>
            <person name="Bootsma H.J."/>
            <person name="Ehrlich G.D."/>
        </authorList>
    </citation>
    <scope>NUCLEOTIDE SEQUENCE [LARGE SCALE GENOMIC DNA]</scope>
    <source>
        <strain evidence="2 3">Z7542</strain>
    </source>
</reference>
<feature type="coiled-coil region" evidence="1">
    <location>
        <begin position="35"/>
        <end position="97"/>
    </location>
</feature>
<dbReference type="EMBL" id="LXHC01000029">
    <property type="protein sequence ID" value="OAU94186.1"/>
    <property type="molecule type" value="Genomic_DNA"/>
</dbReference>
<comment type="caution">
    <text evidence="2">The sequence shown here is derived from an EMBL/GenBank/DDBJ whole genome shotgun (WGS) entry which is preliminary data.</text>
</comment>
<sequence length="119" mass="13599">MLAQLQALEQTIIAMKKQYAVTATELANLKQRVANDDSAKQIETLQDKLNQALIDIENYNDRVDDLQQTQNALEQQVDELYQANQALITQNQDLKDKNALAISRAEVIRDWLSKIDRSN</sequence>
<organism evidence="2 3">
    <name type="scientific">Moraxella catarrhalis</name>
    <name type="common">Branhamella catarrhalis</name>
    <dbReference type="NCBI Taxonomy" id="480"/>
    <lineage>
        <taxon>Bacteria</taxon>
        <taxon>Pseudomonadati</taxon>
        <taxon>Pseudomonadota</taxon>
        <taxon>Gammaproteobacteria</taxon>
        <taxon>Moraxellales</taxon>
        <taxon>Moraxellaceae</taxon>
        <taxon>Moraxella</taxon>
    </lineage>
</organism>
<evidence type="ECO:0000313" key="2">
    <source>
        <dbReference type="EMBL" id="OAU94186.1"/>
    </source>
</evidence>
<evidence type="ECO:0000256" key="1">
    <source>
        <dbReference type="SAM" id="Coils"/>
    </source>
</evidence>
<dbReference type="Proteomes" id="UP000078228">
    <property type="component" value="Unassembled WGS sequence"/>
</dbReference>
<dbReference type="OrthoDB" id="6649382at2"/>
<proteinExistence type="predicted"/>
<dbReference type="PATRIC" id="fig|480.237.peg.1326"/>
<dbReference type="AlphaFoldDB" id="A0A198UCN1"/>
<evidence type="ECO:0000313" key="3">
    <source>
        <dbReference type="Proteomes" id="UP000078228"/>
    </source>
</evidence>
<name>A0A198UCN1_MORCA</name>
<accession>A0A198UCN1</accession>
<dbReference type="RefSeq" id="WP_064612080.1">
    <property type="nucleotide sequence ID" value="NZ_LXHB01000146.1"/>
</dbReference>
<protein>
    <submittedName>
        <fullName evidence="2">Uncharacterized protein</fullName>
    </submittedName>
</protein>